<evidence type="ECO:0000256" key="9">
    <source>
        <dbReference type="ARBA" id="ARBA00023180"/>
    </source>
</evidence>
<organism evidence="11 12">
    <name type="scientific">Claviceps pusilla</name>
    <dbReference type="NCBI Taxonomy" id="123648"/>
    <lineage>
        <taxon>Eukaryota</taxon>
        <taxon>Fungi</taxon>
        <taxon>Dikarya</taxon>
        <taxon>Ascomycota</taxon>
        <taxon>Pezizomycotina</taxon>
        <taxon>Sordariomycetes</taxon>
        <taxon>Hypocreomycetidae</taxon>
        <taxon>Hypocreales</taxon>
        <taxon>Clavicipitaceae</taxon>
        <taxon>Claviceps</taxon>
    </lineage>
</organism>
<comment type="subcellular location">
    <subcellularLocation>
        <location evidence="1">Membrane</location>
        <topology evidence="1">Single-pass membrane protein</topology>
    </subcellularLocation>
</comment>
<dbReference type="PANTHER" id="PTHR27000">
    <property type="entry name" value="LEUCINE-RICH REPEAT RECEPTOR-LIKE PROTEIN KINASE FAMILY PROTEIN-RELATED"/>
    <property type="match status" value="1"/>
</dbReference>
<comment type="caution">
    <text evidence="11">The sequence shown here is derived from an EMBL/GenBank/DDBJ whole genome shotgun (WGS) entry which is preliminary data.</text>
</comment>
<keyword evidence="8" id="KW-0675">Receptor</keyword>
<evidence type="ECO:0000256" key="3">
    <source>
        <dbReference type="ARBA" id="ARBA00022692"/>
    </source>
</evidence>
<dbReference type="EMBL" id="SRPW01001429">
    <property type="protein sequence ID" value="KAG6001387.1"/>
    <property type="molecule type" value="Genomic_DNA"/>
</dbReference>
<evidence type="ECO:0000256" key="8">
    <source>
        <dbReference type="ARBA" id="ARBA00023170"/>
    </source>
</evidence>
<evidence type="ECO:0000256" key="1">
    <source>
        <dbReference type="ARBA" id="ARBA00004167"/>
    </source>
</evidence>
<feature type="compositionally biased region" description="Polar residues" evidence="10">
    <location>
        <begin position="607"/>
        <end position="639"/>
    </location>
</feature>
<keyword evidence="2" id="KW-0433">Leucine-rich repeat</keyword>
<protein>
    <recommendedName>
        <fullName evidence="13">Receptor-like protein kinase 5</fullName>
    </recommendedName>
</protein>
<name>A0A9P7NAE9_9HYPO</name>
<keyword evidence="9" id="KW-0325">Glycoprotein</keyword>
<feature type="compositionally biased region" description="Polar residues" evidence="10">
    <location>
        <begin position="470"/>
        <end position="482"/>
    </location>
</feature>
<evidence type="ECO:0000256" key="2">
    <source>
        <dbReference type="ARBA" id="ARBA00022614"/>
    </source>
</evidence>
<keyword evidence="4" id="KW-0732">Signal</keyword>
<feature type="compositionally biased region" description="Polar residues" evidence="10">
    <location>
        <begin position="737"/>
        <end position="749"/>
    </location>
</feature>
<dbReference type="InterPro" id="IPR032675">
    <property type="entry name" value="LRR_dom_sf"/>
</dbReference>
<feature type="compositionally biased region" description="Polar residues" evidence="10">
    <location>
        <begin position="528"/>
        <end position="550"/>
    </location>
</feature>
<feature type="compositionally biased region" description="Low complexity" evidence="10">
    <location>
        <begin position="1227"/>
        <end position="1236"/>
    </location>
</feature>
<dbReference type="InterPro" id="IPR001611">
    <property type="entry name" value="Leu-rich_rpt"/>
</dbReference>
<proteinExistence type="predicted"/>
<keyword evidence="3" id="KW-0812">Transmembrane</keyword>
<feature type="compositionally biased region" description="Polar residues" evidence="10">
    <location>
        <begin position="504"/>
        <end position="520"/>
    </location>
</feature>
<evidence type="ECO:0000256" key="10">
    <source>
        <dbReference type="SAM" id="MobiDB-lite"/>
    </source>
</evidence>
<keyword evidence="7" id="KW-0472">Membrane</keyword>
<evidence type="ECO:0000256" key="6">
    <source>
        <dbReference type="ARBA" id="ARBA00022989"/>
    </source>
</evidence>
<dbReference type="PANTHER" id="PTHR27000:SF642">
    <property type="entry name" value="INACTIVE LEUCINE-RICH REPEAT RECEPTOR KINASE XIAO-RELATED"/>
    <property type="match status" value="1"/>
</dbReference>
<feature type="compositionally biased region" description="Polar residues" evidence="10">
    <location>
        <begin position="676"/>
        <end position="685"/>
    </location>
</feature>
<keyword evidence="6" id="KW-1133">Transmembrane helix</keyword>
<evidence type="ECO:0008006" key="13">
    <source>
        <dbReference type="Google" id="ProtNLM"/>
    </source>
</evidence>
<dbReference type="InterPro" id="IPR003591">
    <property type="entry name" value="Leu-rich_rpt_typical-subtyp"/>
</dbReference>
<evidence type="ECO:0000256" key="5">
    <source>
        <dbReference type="ARBA" id="ARBA00022737"/>
    </source>
</evidence>
<reference evidence="11" key="1">
    <citation type="journal article" date="2020" name="bioRxiv">
        <title>Whole genome comparisons of ergot fungi reveals the divergence and evolution of species within the genus Claviceps are the result of varying mechanisms driving genome evolution and host range expansion.</title>
        <authorList>
            <person name="Wyka S.A."/>
            <person name="Mondo S.J."/>
            <person name="Liu M."/>
            <person name="Dettman J."/>
            <person name="Nalam V."/>
            <person name="Broders K.D."/>
        </authorList>
    </citation>
    <scope>NUCLEOTIDE SEQUENCE</scope>
    <source>
        <strain evidence="11">CCC 602</strain>
    </source>
</reference>
<feature type="region of interest" description="Disordered" evidence="10">
    <location>
        <begin position="1201"/>
        <end position="1241"/>
    </location>
</feature>
<keyword evidence="5" id="KW-0677">Repeat</keyword>
<feature type="region of interest" description="Disordered" evidence="10">
    <location>
        <begin position="300"/>
        <end position="751"/>
    </location>
</feature>
<feature type="region of interest" description="Disordered" evidence="10">
    <location>
        <begin position="1172"/>
        <end position="1191"/>
    </location>
</feature>
<keyword evidence="12" id="KW-1185">Reference proteome</keyword>
<feature type="compositionally biased region" description="Basic and acidic residues" evidence="10">
    <location>
        <begin position="413"/>
        <end position="422"/>
    </location>
</feature>
<evidence type="ECO:0000313" key="12">
    <source>
        <dbReference type="Proteomes" id="UP000748025"/>
    </source>
</evidence>
<dbReference type="Pfam" id="PF13855">
    <property type="entry name" value="LRR_8"/>
    <property type="match status" value="1"/>
</dbReference>
<accession>A0A9P7NAE9</accession>
<dbReference type="GO" id="GO:0016020">
    <property type="term" value="C:membrane"/>
    <property type="evidence" value="ECO:0007669"/>
    <property type="project" value="UniProtKB-SubCell"/>
</dbReference>
<feature type="compositionally biased region" description="Polar residues" evidence="10">
    <location>
        <begin position="352"/>
        <end position="361"/>
    </location>
</feature>
<sequence>MGFERFALPARVIAAALGLIAIFLTCHLSTNQARAASLVRLTGRSVSSPVSSLIASPISNLHVSLKQTSSFPLAFQAIVTNNNSSPVTVVSYDSPLDSMAPKLGLLCIKLETSPSPLRLPVFQARRIWPPPPEALVTIAPGESVVNDLTISGPGLDRKMLESASTASVTLRGNWHAVWTTEEGDVEMVDLGSMPQGTSLFVAALNAKQAVEDQGSFLLSPTVTNRAERPQKMYSQSRTNPLLAQAPSSSTILPHNSKLLKKKSPLSTTVAAVNPLATGSLPFLESLNVASYDARATRHLINPPDFHPSSRQHFKPPNRFQTLMDNPRDRPSGIPRLSRLPVPRSSIPRPAAATSTNPSLRTRPSRDGFGGGELNSPKIRTAASRDPLRASISGTHGLGNHESPLETVSPRGQLRPDERRDAAAAKVRVHSITNRKSSVPHFQERSLATVTQPEVDPAASSDLCEEDPFESSHTPARTAQSPKSWPLASPEKGDHVENDDLLTPLRTSSARKLSSQPSLTERTMETLAQIPSSPAFNKKSSTFFDQAQPTSRAELEISRPGSSHISDGHGHGLGQPLPRQSSRPGSSAGGQDGPSTPNFRASGLSLRRSLTTMSATPQRTTSIGLVNAPQSKTALNQRPVTSAAKRAPSGILPGLDISRSPSPNPNPNQKSDGRVSLKSSPQSISGSFVKPRSPGQAISRKPSLPAMTGLAGSTDGMSAAETGWDGSIPRAQSPAALSANQPPTLTNRKSSAALREQIAKAKAAKRAAAKQISVTPASAAQDEGHTVFNGEFHTAIEHEDPFNLRKGEKPGSKVLQQRIASARTSGRLNIAALGLKDIPPEVMNMYSLESIGGHGASWAESVDLTRLVAADNEIEQLGDDIFPDKSLDSFEDNSGYDEDEQGNIFGGLETLDLHGNLLSAVPLGFRRLAHLTSLNLSSNKLGNDSLATISQITSLRDLKLSKNLLSGPLDPALLNLGALEMMDLHGNNITALPPHMETMSRLRIMNMNENRLEMIPFDSLCKLPLTELYVRKNRLTGVLIQQPIEALPSLQILDASANHLTHLMPEDRKISLPAVHSVSLSVNRLQSLPDMVSWTSLLTLSLDENHIARIPESFTSLQKLRHADFSSNDISLIPPEIARMQGLTLIRLTGNPLRDRKLISASTDELKEILAARLEPPPPYQEPNNSTTMAPYGRNVREVDGKLQKAPEISPAVVRDDDPRSDAEDDFATPPTSAPHTPTRPRSETVVKDVWFVKPGGLLDLSRCDMVNLNPRTCSTVAAQNQVRQIQLHHNPISAIPVPLAAFGSTLSFLSLAHAQLAGDSYLTESLELPALRELSIASNQVTTLDPLRQFLKAPMLEKVDVSLNRLAMLPAELKQAFPQLSVLLAPSNQLTQLEPDSVRGLRIVDASSNEIGHLNPRLGLLGGVGGLQRLDVAGNRFKVPRWSILQQGTEATLRWLRGRLPAEEMAAWRLANEEEIDDDVD</sequence>
<dbReference type="SUPFAM" id="SSF52058">
    <property type="entry name" value="L domain-like"/>
    <property type="match status" value="2"/>
</dbReference>
<dbReference type="Gene3D" id="2.60.40.2970">
    <property type="match status" value="1"/>
</dbReference>
<dbReference type="Proteomes" id="UP000748025">
    <property type="component" value="Unassembled WGS sequence"/>
</dbReference>
<evidence type="ECO:0000256" key="7">
    <source>
        <dbReference type="ARBA" id="ARBA00023136"/>
    </source>
</evidence>
<gene>
    <name evidence="11" type="ORF">E4U43_001329</name>
</gene>
<dbReference type="OrthoDB" id="676979at2759"/>
<evidence type="ECO:0000313" key="11">
    <source>
        <dbReference type="EMBL" id="KAG6001387.1"/>
    </source>
</evidence>
<evidence type="ECO:0000256" key="4">
    <source>
        <dbReference type="ARBA" id="ARBA00022729"/>
    </source>
</evidence>
<dbReference type="SMART" id="SM00369">
    <property type="entry name" value="LRR_TYP"/>
    <property type="match status" value="10"/>
</dbReference>
<dbReference type="Gene3D" id="3.80.10.10">
    <property type="entry name" value="Ribonuclease Inhibitor"/>
    <property type="match status" value="4"/>
</dbReference>